<accession>A0A1H4DCM9</accession>
<gene>
    <name evidence="1" type="ORF">SAMN05216462_2245</name>
</gene>
<organism evidence="1 2">
    <name type="scientific">Xylanibacter ruminicola</name>
    <name type="common">Prevotella ruminicola</name>
    <dbReference type="NCBI Taxonomy" id="839"/>
    <lineage>
        <taxon>Bacteria</taxon>
        <taxon>Pseudomonadati</taxon>
        <taxon>Bacteroidota</taxon>
        <taxon>Bacteroidia</taxon>
        <taxon>Bacteroidales</taxon>
        <taxon>Prevotellaceae</taxon>
        <taxon>Xylanibacter</taxon>
    </lineage>
</organism>
<sequence>MTFIIFMMILCAIFDDHDKKPCRKKKKSYRRYKKDNSWLDNAWFHDHGQHI</sequence>
<proteinExistence type="predicted"/>
<reference evidence="1 2" key="1">
    <citation type="submission" date="2016-10" db="EMBL/GenBank/DDBJ databases">
        <authorList>
            <person name="de Groot N.N."/>
        </authorList>
    </citation>
    <scope>NUCLEOTIDE SEQUENCE [LARGE SCALE GENOMIC DNA]</scope>
    <source>
        <strain evidence="1 2">D31d</strain>
    </source>
</reference>
<dbReference type="EMBL" id="FNRF01000004">
    <property type="protein sequence ID" value="SEA70491.1"/>
    <property type="molecule type" value="Genomic_DNA"/>
</dbReference>
<dbReference type="Proteomes" id="UP000182257">
    <property type="component" value="Unassembled WGS sequence"/>
</dbReference>
<evidence type="ECO:0000313" key="2">
    <source>
        <dbReference type="Proteomes" id="UP000182257"/>
    </source>
</evidence>
<name>A0A1H4DCM9_XYLRU</name>
<evidence type="ECO:0000313" key="1">
    <source>
        <dbReference type="EMBL" id="SEA70491.1"/>
    </source>
</evidence>
<dbReference type="RefSeq" id="WP_175456367.1">
    <property type="nucleotide sequence ID" value="NZ_FNRF01000004.1"/>
</dbReference>
<dbReference type="AlphaFoldDB" id="A0A1H4DCM9"/>
<protein>
    <submittedName>
        <fullName evidence="1">Uncharacterized protein</fullName>
    </submittedName>
</protein>